<comment type="pathway">
    <text evidence="9">Protein modification; lipoprotein biosynthesis (signal peptide cleavage).</text>
</comment>
<keyword evidence="6 9" id="KW-0378">Hydrolase</keyword>
<dbReference type="AlphaFoldDB" id="A0A9D2FXC8"/>
<dbReference type="PANTHER" id="PTHR33695:SF1">
    <property type="entry name" value="LIPOPROTEIN SIGNAL PEPTIDASE"/>
    <property type="match status" value="1"/>
</dbReference>
<dbReference type="Pfam" id="PF01252">
    <property type="entry name" value="Peptidase_A8"/>
    <property type="match status" value="1"/>
</dbReference>
<feature type="transmembrane region" description="Helical" evidence="9">
    <location>
        <begin position="117"/>
        <end position="138"/>
    </location>
</feature>
<protein>
    <recommendedName>
        <fullName evidence="9">Lipoprotein signal peptidase</fullName>
        <ecNumber evidence="9">3.4.23.36</ecNumber>
    </recommendedName>
    <alternativeName>
        <fullName evidence="9">Prolipoprotein signal peptidase</fullName>
    </alternativeName>
    <alternativeName>
        <fullName evidence="9">Signal peptidase II</fullName>
        <shortName evidence="9">SPase II</shortName>
    </alternativeName>
</protein>
<reference evidence="11" key="1">
    <citation type="journal article" date="2021" name="PeerJ">
        <title>Extensive microbial diversity within the chicken gut microbiome revealed by metagenomics and culture.</title>
        <authorList>
            <person name="Gilroy R."/>
            <person name="Ravi A."/>
            <person name="Getino M."/>
            <person name="Pursley I."/>
            <person name="Horton D.L."/>
            <person name="Alikhan N.F."/>
            <person name="Baker D."/>
            <person name="Gharbi K."/>
            <person name="Hall N."/>
            <person name="Watson M."/>
            <person name="Adriaenssens E.M."/>
            <person name="Foster-Nyarko E."/>
            <person name="Jarju S."/>
            <person name="Secka A."/>
            <person name="Antonio M."/>
            <person name="Oren A."/>
            <person name="Chaudhuri R.R."/>
            <person name="La Ragione R."/>
            <person name="Hildebrand F."/>
            <person name="Pallen M.J."/>
        </authorList>
    </citation>
    <scope>NUCLEOTIDE SEQUENCE</scope>
    <source>
        <strain evidence="11">ChiHecec3B27-8219</strain>
    </source>
</reference>
<dbReference type="PANTHER" id="PTHR33695">
    <property type="entry name" value="LIPOPROTEIN SIGNAL PEPTIDASE"/>
    <property type="match status" value="1"/>
</dbReference>
<dbReference type="HAMAP" id="MF_00161">
    <property type="entry name" value="LspA"/>
    <property type="match status" value="1"/>
</dbReference>
<name>A0A9D2FXC8_9BACT</name>
<organism evidence="11 12">
    <name type="scientific">Candidatus Prevotella avicola</name>
    <dbReference type="NCBI Taxonomy" id="2838738"/>
    <lineage>
        <taxon>Bacteria</taxon>
        <taxon>Pseudomonadati</taxon>
        <taxon>Bacteroidota</taxon>
        <taxon>Bacteroidia</taxon>
        <taxon>Bacteroidales</taxon>
        <taxon>Prevotellaceae</taxon>
        <taxon>Prevotella</taxon>
    </lineage>
</organism>
<dbReference type="GO" id="GO:0005886">
    <property type="term" value="C:plasma membrane"/>
    <property type="evidence" value="ECO:0007669"/>
    <property type="project" value="UniProtKB-SubCell"/>
</dbReference>
<evidence type="ECO:0000256" key="6">
    <source>
        <dbReference type="ARBA" id="ARBA00022801"/>
    </source>
</evidence>
<keyword evidence="3 9" id="KW-0645">Protease</keyword>
<sequence length="217" mass="24795">MKASRHLNGWLVAAFMLLLLLIDQVIKIYVKTHFCLGESVRVTDWFFIEFIENNGMAWGISFFNKLTLSVCRLVAIVFLLIYIRILLRNQRRPAYILLVSLIIVGAIGNMIDSTFYGLIFSASSPYYTAYFVPFGTGYESVLMGKVVDMFYFPFFTTTWPSWLPLIGGNEFTFFSPVFNFADVCVCTGTLSILVLMRKEFELSLTEDLNIGKGNKKK</sequence>
<evidence type="ECO:0000256" key="8">
    <source>
        <dbReference type="ARBA" id="ARBA00023136"/>
    </source>
</evidence>
<dbReference type="NCBIfam" id="NF011369">
    <property type="entry name" value="PRK14788.1"/>
    <property type="match status" value="1"/>
</dbReference>
<keyword evidence="5 9" id="KW-0064">Aspartyl protease</keyword>
<comment type="subcellular location">
    <subcellularLocation>
        <location evidence="9">Cell membrane</location>
        <topology evidence="9">Multi-pass membrane protein</topology>
    </subcellularLocation>
</comment>
<comment type="catalytic activity">
    <reaction evidence="9">
        <text>Release of signal peptides from bacterial membrane prolipoproteins. Hydrolyzes -Xaa-Yaa-Zaa-|-(S,diacylglyceryl)Cys-, in which Xaa is hydrophobic (preferably Leu), and Yaa (Ala or Ser) and Zaa (Gly or Ala) have small, neutral side chains.</text>
        <dbReference type="EC" id="3.4.23.36"/>
    </reaction>
</comment>
<evidence type="ECO:0000256" key="5">
    <source>
        <dbReference type="ARBA" id="ARBA00022750"/>
    </source>
</evidence>
<comment type="function">
    <text evidence="9">This protein specifically catalyzes the removal of signal peptides from prolipoproteins.</text>
</comment>
<feature type="transmembrane region" description="Helical" evidence="9">
    <location>
        <begin position="66"/>
        <end position="87"/>
    </location>
</feature>
<keyword evidence="2 9" id="KW-1003">Cell membrane</keyword>
<dbReference type="Proteomes" id="UP000824055">
    <property type="component" value="Unassembled WGS sequence"/>
</dbReference>
<gene>
    <name evidence="9" type="primary">lspA</name>
    <name evidence="11" type="ORF">H9966_01480</name>
</gene>
<reference evidence="11" key="2">
    <citation type="submission" date="2021-04" db="EMBL/GenBank/DDBJ databases">
        <authorList>
            <person name="Gilroy R."/>
        </authorList>
    </citation>
    <scope>NUCLEOTIDE SEQUENCE</scope>
    <source>
        <strain evidence="11">ChiHecec3B27-8219</strain>
    </source>
</reference>
<evidence type="ECO:0000256" key="4">
    <source>
        <dbReference type="ARBA" id="ARBA00022692"/>
    </source>
</evidence>
<dbReference type="InterPro" id="IPR001872">
    <property type="entry name" value="Peptidase_A8"/>
</dbReference>
<proteinExistence type="inferred from homology"/>
<evidence type="ECO:0000256" key="1">
    <source>
        <dbReference type="ARBA" id="ARBA00006139"/>
    </source>
</evidence>
<comment type="similarity">
    <text evidence="1 9 10">Belongs to the peptidase A8 family.</text>
</comment>
<keyword evidence="7 9" id="KW-1133">Transmembrane helix</keyword>
<dbReference type="PRINTS" id="PR00781">
    <property type="entry name" value="LIPOSIGPTASE"/>
</dbReference>
<evidence type="ECO:0000313" key="11">
    <source>
        <dbReference type="EMBL" id="HIZ68552.1"/>
    </source>
</evidence>
<evidence type="ECO:0000256" key="7">
    <source>
        <dbReference type="ARBA" id="ARBA00022989"/>
    </source>
</evidence>
<dbReference type="GO" id="GO:0006508">
    <property type="term" value="P:proteolysis"/>
    <property type="evidence" value="ECO:0007669"/>
    <property type="project" value="UniProtKB-KW"/>
</dbReference>
<feature type="active site" evidence="9">
    <location>
        <position position="148"/>
    </location>
</feature>
<keyword evidence="11" id="KW-0449">Lipoprotein</keyword>
<comment type="caution">
    <text evidence="11">The sequence shown here is derived from an EMBL/GenBank/DDBJ whole genome shotgun (WGS) entry which is preliminary data.</text>
</comment>
<feature type="active site" evidence="9">
    <location>
        <position position="182"/>
    </location>
</feature>
<evidence type="ECO:0000256" key="9">
    <source>
        <dbReference type="HAMAP-Rule" id="MF_00161"/>
    </source>
</evidence>
<evidence type="ECO:0000313" key="12">
    <source>
        <dbReference type="Proteomes" id="UP000824055"/>
    </source>
</evidence>
<dbReference type="EMBL" id="DXBE01000016">
    <property type="protein sequence ID" value="HIZ68552.1"/>
    <property type="molecule type" value="Genomic_DNA"/>
</dbReference>
<evidence type="ECO:0000256" key="2">
    <source>
        <dbReference type="ARBA" id="ARBA00022475"/>
    </source>
</evidence>
<keyword evidence="8 9" id="KW-0472">Membrane</keyword>
<accession>A0A9D2FXC8</accession>
<dbReference type="GO" id="GO:0004190">
    <property type="term" value="F:aspartic-type endopeptidase activity"/>
    <property type="evidence" value="ECO:0007669"/>
    <property type="project" value="UniProtKB-UniRule"/>
</dbReference>
<dbReference type="EC" id="3.4.23.36" evidence="9"/>
<feature type="transmembrane region" description="Helical" evidence="9">
    <location>
        <begin position="173"/>
        <end position="195"/>
    </location>
</feature>
<evidence type="ECO:0000256" key="10">
    <source>
        <dbReference type="RuleBase" id="RU004181"/>
    </source>
</evidence>
<evidence type="ECO:0000256" key="3">
    <source>
        <dbReference type="ARBA" id="ARBA00022670"/>
    </source>
</evidence>
<feature type="transmembrane region" description="Helical" evidence="9">
    <location>
        <begin position="94"/>
        <end position="111"/>
    </location>
</feature>
<feature type="transmembrane region" description="Helical" evidence="9">
    <location>
        <begin position="150"/>
        <end position="167"/>
    </location>
</feature>
<keyword evidence="4 9" id="KW-0812">Transmembrane</keyword>